<dbReference type="Proteomes" id="UP000324222">
    <property type="component" value="Unassembled WGS sequence"/>
</dbReference>
<reference evidence="2 3" key="1">
    <citation type="submission" date="2019-05" db="EMBL/GenBank/DDBJ databases">
        <title>Another draft genome of Portunus trituberculatus and its Hox gene families provides insights of decapod evolution.</title>
        <authorList>
            <person name="Jeong J.-H."/>
            <person name="Song I."/>
            <person name="Kim S."/>
            <person name="Choi T."/>
            <person name="Kim D."/>
            <person name="Ryu S."/>
            <person name="Kim W."/>
        </authorList>
    </citation>
    <scope>NUCLEOTIDE SEQUENCE [LARGE SCALE GENOMIC DNA]</scope>
    <source>
        <tissue evidence="2">Muscle</tissue>
    </source>
</reference>
<feature type="compositionally biased region" description="Basic residues" evidence="1">
    <location>
        <begin position="31"/>
        <end position="40"/>
    </location>
</feature>
<evidence type="ECO:0000313" key="3">
    <source>
        <dbReference type="Proteomes" id="UP000324222"/>
    </source>
</evidence>
<protein>
    <submittedName>
        <fullName evidence="2">Uncharacterized protein</fullName>
    </submittedName>
</protein>
<evidence type="ECO:0000256" key="1">
    <source>
        <dbReference type="SAM" id="MobiDB-lite"/>
    </source>
</evidence>
<proteinExistence type="predicted"/>
<feature type="compositionally biased region" description="Polar residues" evidence="1">
    <location>
        <begin position="1"/>
        <end position="28"/>
    </location>
</feature>
<name>A0A5B7JC12_PORTR</name>
<comment type="caution">
    <text evidence="2">The sequence shown here is derived from an EMBL/GenBank/DDBJ whole genome shotgun (WGS) entry which is preliminary data.</text>
</comment>
<sequence length="74" mass="7954">MSVPESSRTGEGQLVSSSPAGLQMSRSKPSPAHRGRKPRTRAIISKGTSRIRGETQRKTTAADLLAFGRLSSHH</sequence>
<accession>A0A5B7JC12</accession>
<organism evidence="2 3">
    <name type="scientific">Portunus trituberculatus</name>
    <name type="common">Swimming crab</name>
    <name type="synonym">Neptunus trituberculatus</name>
    <dbReference type="NCBI Taxonomy" id="210409"/>
    <lineage>
        <taxon>Eukaryota</taxon>
        <taxon>Metazoa</taxon>
        <taxon>Ecdysozoa</taxon>
        <taxon>Arthropoda</taxon>
        <taxon>Crustacea</taxon>
        <taxon>Multicrustacea</taxon>
        <taxon>Malacostraca</taxon>
        <taxon>Eumalacostraca</taxon>
        <taxon>Eucarida</taxon>
        <taxon>Decapoda</taxon>
        <taxon>Pleocyemata</taxon>
        <taxon>Brachyura</taxon>
        <taxon>Eubrachyura</taxon>
        <taxon>Portunoidea</taxon>
        <taxon>Portunidae</taxon>
        <taxon>Portuninae</taxon>
        <taxon>Portunus</taxon>
    </lineage>
</organism>
<dbReference type="EMBL" id="VSRR010082533">
    <property type="protein sequence ID" value="MPC89894.1"/>
    <property type="molecule type" value="Genomic_DNA"/>
</dbReference>
<gene>
    <name evidence="2" type="ORF">E2C01_084857</name>
</gene>
<keyword evidence="3" id="KW-1185">Reference proteome</keyword>
<evidence type="ECO:0000313" key="2">
    <source>
        <dbReference type="EMBL" id="MPC89894.1"/>
    </source>
</evidence>
<dbReference type="AlphaFoldDB" id="A0A5B7JC12"/>
<feature type="region of interest" description="Disordered" evidence="1">
    <location>
        <begin position="1"/>
        <end position="61"/>
    </location>
</feature>